<dbReference type="EMBL" id="AP026729">
    <property type="protein sequence ID" value="BDQ63334.1"/>
    <property type="molecule type" value="Genomic_DNA"/>
</dbReference>
<name>A0AC59HUS9_ENTFL</name>
<protein>
    <submittedName>
        <fullName evidence="1">Uncharacterized protein</fullName>
    </submittedName>
</protein>
<proteinExistence type="predicted"/>
<dbReference type="Proteomes" id="UP001317613">
    <property type="component" value="Chromosome"/>
</dbReference>
<evidence type="ECO:0000313" key="2">
    <source>
        <dbReference type="Proteomes" id="UP001317613"/>
    </source>
</evidence>
<organism evidence="1 2">
    <name type="scientific">Enterococcus faecalis</name>
    <name type="common">Streptococcus faecalis</name>
    <dbReference type="NCBI Taxonomy" id="1351"/>
    <lineage>
        <taxon>Bacteria</taxon>
        <taxon>Bacillati</taxon>
        <taxon>Bacillota</taxon>
        <taxon>Bacilli</taxon>
        <taxon>Lactobacillales</taxon>
        <taxon>Enterococcaceae</taxon>
        <taxon>Enterococcus</taxon>
    </lineage>
</organism>
<accession>A0AC59HUS9</accession>
<evidence type="ECO:0000313" key="1">
    <source>
        <dbReference type="EMBL" id="BDQ63334.1"/>
    </source>
</evidence>
<sequence>MEVLNPLESLIKEQMNNGEDYVSVMEDNLKALEKTTMVAGEEVVPEKEAKDEKTVASGCFKDVDVKDPELSDYTGEWQSVYPLLKDGILDEVFDYKAKLNKDMTAAEYKDYYTTGYEIVFL</sequence>
<gene>
    <name evidence="1" type="ORF">EfsSVR2332_34120</name>
</gene>
<reference evidence="1" key="1">
    <citation type="submission" date="2022-08" db="EMBL/GenBank/DDBJ databases">
        <title>Molecular epidemiological analysis of five strains of VanD-type vancomycin-resistant Enterococcus faecalis.</title>
        <authorList>
            <person name="Mimura K."/>
            <person name="Hashimoto Y."/>
            <person name="Tomita H."/>
        </authorList>
    </citation>
    <scope>NUCLEOTIDE SEQUENCE</scope>
    <source>
        <strain evidence="1">SVR2332</strain>
    </source>
</reference>